<protein>
    <submittedName>
        <fullName evidence="3">S1 family peptidase</fullName>
    </submittedName>
</protein>
<dbReference type="EMBL" id="CP102332">
    <property type="protein sequence ID" value="UUS34478.1"/>
    <property type="molecule type" value="Genomic_DNA"/>
</dbReference>
<dbReference type="SUPFAM" id="SSF50494">
    <property type="entry name" value="Trypsin-like serine proteases"/>
    <property type="match status" value="1"/>
</dbReference>
<accession>A0ABY5NEI6</accession>
<evidence type="ECO:0000313" key="3">
    <source>
        <dbReference type="EMBL" id="UUS34478.1"/>
    </source>
</evidence>
<evidence type="ECO:0000313" key="4">
    <source>
        <dbReference type="Proteomes" id="UP001060150"/>
    </source>
</evidence>
<dbReference type="SUPFAM" id="SSF89372">
    <property type="entry name" value="Fucose-specific lectin"/>
    <property type="match status" value="1"/>
</dbReference>
<dbReference type="PRINTS" id="PR00722">
    <property type="entry name" value="CHYMOTRYPSIN"/>
</dbReference>
<evidence type="ECO:0000256" key="1">
    <source>
        <dbReference type="SAM" id="SignalP"/>
    </source>
</evidence>
<organism evidence="3 4">
    <name type="scientific">Streptomyces changanensis</name>
    <dbReference type="NCBI Taxonomy" id="2964669"/>
    <lineage>
        <taxon>Bacteria</taxon>
        <taxon>Bacillati</taxon>
        <taxon>Actinomycetota</taxon>
        <taxon>Actinomycetes</taxon>
        <taxon>Kitasatosporales</taxon>
        <taxon>Streptomycetaceae</taxon>
        <taxon>Streptomyces</taxon>
    </lineage>
</organism>
<dbReference type="InterPro" id="IPR001254">
    <property type="entry name" value="Trypsin_dom"/>
</dbReference>
<dbReference type="PROSITE" id="PS50240">
    <property type="entry name" value="TRYPSIN_DOM"/>
    <property type="match status" value="1"/>
</dbReference>
<feature type="signal peptide" evidence="1">
    <location>
        <begin position="1"/>
        <end position="31"/>
    </location>
</feature>
<reference evidence="3" key="1">
    <citation type="submission" date="2022-08" db="EMBL/GenBank/DDBJ databases">
        <title>Streptomyces changanensis sp. nov., an actinomycete isolated from soil.</title>
        <authorList>
            <person name="Wu H."/>
            <person name="Han L."/>
        </authorList>
    </citation>
    <scope>NUCLEOTIDE SEQUENCE</scope>
    <source>
        <strain evidence="3">HL-66</strain>
    </source>
</reference>
<dbReference type="Pfam" id="PF00089">
    <property type="entry name" value="Trypsin"/>
    <property type="match status" value="1"/>
</dbReference>
<dbReference type="SMART" id="SM00020">
    <property type="entry name" value="Tryp_SPc"/>
    <property type="match status" value="1"/>
</dbReference>
<feature type="domain" description="Peptidase S1" evidence="2">
    <location>
        <begin position="32"/>
        <end position="243"/>
    </location>
</feature>
<keyword evidence="1" id="KW-0732">Signal</keyword>
<gene>
    <name evidence="3" type="ORF">NRO40_29070</name>
</gene>
<dbReference type="Gene3D" id="2.40.10.10">
    <property type="entry name" value="Trypsin-like serine proteases"/>
    <property type="match status" value="1"/>
</dbReference>
<dbReference type="InterPro" id="IPR001314">
    <property type="entry name" value="Peptidase_S1A"/>
</dbReference>
<dbReference type="InterPro" id="IPR043504">
    <property type="entry name" value="Peptidase_S1_PA_chymotrypsin"/>
</dbReference>
<name>A0ABY5NEI6_9ACTN</name>
<feature type="chain" id="PRO_5046329382" evidence="1">
    <location>
        <begin position="32"/>
        <end position="547"/>
    </location>
</feature>
<evidence type="ECO:0000259" key="2">
    <source>
        <dbReference type="PROSITE" id="PS50240"/>
    </source>
</evidence>
<sequence length="547" mass="55376">MLRTRPRPTWMAVGLAAAIGAGLLSTNTASAAIGTPDTSGAFAHTAQVTVGDPSDARGCSGTLVAAQWLLTSQSCFTTTPGTGITPGQPAEAVKVTVGGQGFTVAELFPRTDRDVLLARLDRPVTGVTPARLAGSAPAPGTALTAAGHGRTKTLWVPDKVHTAAFTTTSASATALAIEGGQTGDAICQGDAGGPVSNAAGEVVALSSRSWRAGCLGTPETETRRNAEAARVDDLRQWVMDVRAAQPGWKSRSFVQTDRGVFQGVRLADGTWTDFRDVEAEAGSIGGTLASASAVAAAGIDRDTHVLAIDGAGKLRHAIRKADGSWTAFGDVGAVAGVLGNLKQVSAVSIGRELHVVALADGKVFHTRRDADGHWSRFGNVLGAAGPLGTVTSVSTASVGGQLQTVAVTGGKPYHTVRDTAGQWTAWGDMTKAVGVTGPVSSVAIAGVGTDAHVVIATDNGTKQYHTLRSASGSWTVYGSLAGVLGTVTAKSVSAAHVNGELQVAAVTADGKLLHTTRHADRTWAPAVQVALTGATGAPIGLSITGTL</sequence>
<proteinExistence type="predicted"/>
<keyword evidence="4" id="KW-1185">Reference proteome</keyword>
<dbReference type="Proteomes" id="UP001060150">
    <property type="component" value="Chromosome"/>
</dbReference>
<dbReference type="InterPro" id="IPR009003">
    <property type="entry name" value="Peptidase_S1_PA"/>
</dbReference>
<dbReference type="RefSeq" id="WP_079046865.1">
    <property type="nucleotide sequence ID" value="NZ_CP102332.1"/>
</dbReference>